<evidence type="ECO:0000256" key="15">
    <source>
        <dbReference type="PROSITE-ProRule" id="PRU00023"/>
    </source>
</evidence>
<feature type="repeat" description="ANK" evidence="15">
    <location>
        <begin position="1953"/>
        <end position="1980"/>
    </location>
</feature>
<evidence type="ECO:0000256" key="9">
    <source>
        <dbReference type="ARBA" id="ARBA00023018"/>
    </source>
</evidence>
<keyword evidence="3" id="KW-0268">Exocytosis</keyword>
<keyword evidence="9" id="KW-0770">Synapse</keyword>
<evidence type="ECO:0000256" key="10">
    <source>
        <dbReference type="ARBA" id="ARBA00023028"/>
    </source>
</evidence>
<comment type="similarity">
    <text evidence="14">Belongs to the TANC family.</text>
</comment>
<keyword evidence="4" id="KW-0964">Secreted</keyword>
<dbReference type="InterPro" id="IPR019734">
    <property type="entry name" value="TPR_rpt"/>
</dbReference>
<dbReference type="InterPro" id="IPR002110">
    <property type="entry name" value="Ankyrin_rpt"/>
</dbReference>
<gene>
    <name evidence="18" type="primary">ASM33_07105</name>
    <name evidence="18" type="ORF">TNCT_444951</name>
</gene>
<dbReference type="GO" id="GO:0006887">
    <property type="term" value="P:exocytosis"/>
    <property type="evidence" value="ECO:0007669"/>
    <property type="project" value="UniProtKB-KW"/>
</dbReference>
<dbReference type="InterPro" id="IPR050889">
    <property type="entry name" value="Dendritic_Spine_Reg/Scaffold"/>
</dbReference>
<feature type="repeat" description="ANK" evidence="15">
    <location>
        <begin position="2054"/>
        <end position="2086"/>
    </location>
</feature>
<keyword evidence="10" id="KW-0638">Presynaptic neurotoxin</keyword>
<dbReference type="PANTHER" id="PTHR24166:SF48">
    <property type="entry name" value="PROTEIN VAPYRIN"/>
    <property type="match status" value="1"/>
</dbReference>
<feature type="repeat" description="ANK" evidence="15">
    <location>
        <begin position="1334"/>
        <end position="1361"/>
    </location>
</feature>
<feature type="repeat" description="ANK" evidence="15">
    <location>
        <begin position="1891"/>
        <end position="1924"/>
    </location>
</feature>
<dbReference type="PROSITE" id="PS50005">
    <property type="entry name" value="TPR"/>
    <property type="match status" value="1"/>
</dbReference>
<feature type="repeat" description="ANK" evidence="15">
    <location>
        <begin position="1573"/>
        <end position="1605"/>
    </location>
</feature>
<accession>A0A8X6J7H1</accession>
<comment type="caution">
    <text evidence="18">The sequence shown here is derived from an EMBL/GenBank/DDBJ whole genome shotgun (WGS) entry which is preliminary data.</text>
</comment>
<keyword evidence="16" id="KW-0802">TPR repeat</keyword>
<evidence type="ECO:0000313" key="19">
    <source>
        <dbReference type="Proteomes" id="UP000887116"/>
    </source>
</evidence>
<dbReference type="Pfam" id="PF13637">
    <property type="entry name" value="Ank_4"/>
    <property type="match status" value="1"/>
</dbReference>
<feature type="repeat" description="ANK" evidence="15">
    <location>
        <begin position="2153"/>
        <end position="2185"/>
    </location>
</feature>
<dbReference type="PRINTS" id="PR01415">
    <property type="entry name" value="ANKYRIN"/>
</dbReference>
<dbReference type="InterPro" id="IPR027417">
    <property type="entry name" value="P-loop_NTPase"/>
</dbReference>
<evidence type="ECO:0000256" key="3">
    <source>
        <dbReference type="ARBA" id="ARBA00022483"/>
    </source>
</evidence>
<dbReference type="OrthoDB" id="539213at2759"/>
<dbReference type="PROSITE" id="PS50297">
    <property type="entry name" value="ANK_REP_REGION"/>
    <property type="match status" value="13"/>
</dbReference>
<dbReference type="InterPro" id="IPR036770">
    <property type="entry name" value="Ankyrin_rpt-contain_sf"/>
</dbReference>
<dbReference type="SUPFAM" id="SSF52540">
    <property type="entry name" value="P-loop containing nucleoside triphosphate hydrolases"/>
    <property type="match status" value="1"/>
</dbReference>
<evidence type="ECO:0000256" key="5">
    <source>
        <dbReference type="ARBA" id="ARBA00022537"/>
    </source>
</evidence>
<dbReference type="SUPFAM" id="SSF48403">
    <property type="entry name" value="Ankyrin repeat"/>
    <property type="match status" value="3"/>
</dbReference>
<keyword evidence="6" id="KW-0800">Toxin</keyword>
<dbReference type="InterPro" id="IPR007111">
    <property type="entry name" value="NACHT_NTPase"/>
</dbReference>
<dbReference type="Gene3D" id="1.25.40.20">
    <property type="entry name" value="Ankyrin repeat-containing domain"/>
    <property type="match status" value="5"/>
</dbReference>
<evidence type="ECO:0000256" key="7">
    <source>
        <dbReference type="ARBA" id="ARBA00022699"/>
    </source>
</evidence>
<dbReference type="GO" id="GO:0090729">
    <property type="term" value="F:toxin activity"/>
    <property type="evidence" value="ECO:0007669"/>
    <property type="project" value="UniProtKB-KW"/>
</dbReference>
<dbReference type="Pfam" id="PF05729">
    <property type="entry name" value="NACHT"/>
    <property type="match status" value="1"/>
</dbReference>
<keyword evidence="12" id="KW-1053">Target membrane</keyword>
<evidence type="ECO:0000256" key="11">
    <source>
        <dbReference type="ARBA" id="ARBA00023043"/>
    </source>
</evidence>
<proteinExistence type="inferred from homology"/>
<dbReference type="GO" id="GO:0005576">
    <property type="term" value="C:extracellular region"/>
    <property type="evidence" value="ECO:0007669"/>
    <property type="project" value="UniProtKB-SubCell"/>
</dbReference>
<dbReference type="EMBL" id="BMAO01017137">
    <property type="protein sequence ID" value="GFR13598.1"/>
    <property type="molecule type" value="Genomic_DNA"/>
</dbReference>
<organism evidence="18 19">
    <name type="scientific">Trichonephila clavata</name>
    <name type="common">Joro spider</name>
    <name type="synonym">Nephila clavata</name>
    <dbReference type="NCBI Taxonomy" id="2740835"/>
    <lineage>
        <taxon>Eukaryota</taxon>
        <taxon>Metazoa</taxon>
        <taxon>Ecdysozoa</taxon>
        <taxon>Arthropoda</taxon>
        <taxon>Chelicerata</taxon>
        <taxon>Arachnida</taxon>
        <taxon>Araneae</taxon>
        <taxon>Araneomorphae</taxon>
        <taxon>Entelegynae</taxon>
        <taxon>Araneoidea</taxon>
        <taxon>Nephilidae</taxon>
        <taxon>Trichonephila</taxon>
    </lineage>
</organism>
<dbReference type="SMART" id="SM00028">
    <property type="entry name" value="TPR"/>
    <property type="match status" value="6"/>
</dbReference>
<evidence type="ECO:0000259" key="17">
    <source>
        <dbReference type="Pfam" id="PF05729"/>
    </source>
</evidence>
<dbReference type="GO" id="GO:0044231">
    <property type="term" value="C:host cell presynaptic membrane"/>
    <property type="evidence" value="ECO:0007669"/>
    <property type="project" value="UniProtKB-KW"/>
</dbReference>
<dbReference type="SUPFAM" id="SSF48452">
    <property type="entry name" value="TPR-like"/>
    <property type="match status" value="2"/>
</dbReference>
<feature type="repeat" description="ANK" evidence="15">
    <location>
        <begin position="1677"/>
        <end position="1709"/>
    </location>
</feature>
<dbReference type="Proteomes" id="UP000887116">
    <property type="component" value="Unassembled WGS sequence"/>
</dbReference>
<feature type="repeat" description="TPR" evidence="16">
    <location>
        <begin position="2335"/>
        <end position="2368"/>
    </location>
</feature>
<keyword evidence="7" id="KW-0528">Neurotoxin</keyword>
<dbReference type="Pfam" id="PF12796">
    <property type="entry name" value="Ank_2"/>
    <property type="match status" value="8"/>
</dbReference>
<evidence type="ECO:0000256" key="13">
    <source>
        <dbReference type="ARBA" id="ARBA00034110"/>
    </source>
</evidence>
<name>A0A8X6J7H1_TRICU</name>
<evidence type="ECO:0000256" key="16">
    <source>
        <dbReference type="PROSITE-ProRule" id="PRU00339"/>
    </source>
</evidence>
<dbReference type="Gene3D" id="3.40.50.300">
    <property type="entry name" value="P-loop containing nucleotide triphosphate hydrolases"/>
    <property type="match status" value="1"/>
</dbReference>
<dbReference type="Gene3D" id="3.40.50.1820">
    <property type="entry name" value="alpha/beta hydrolase"/>
    <property type="match status" value="1"/>
</dbReference>
<keyword evidence="11 15" id="KW-0040">ANK repeat</keyword>
<dbReference type="InterPro" id="IPR011990">
    <property type="entry name" value="TPR-like_helical_dom_sf"/>
</dbReference>
<evidence type="ECO:0000256" key="6">
    <source>
        <dbReference type="ARBA" id="ARBA00022656"/>
    </source>
</evidence>
<dbReference type="SMART" id="SM00248">
    <property type="entry name" value="ANK"/>
    <property type="match status" value="22"/>
</dbReference>
<keyword evidence="19" id="KW-1185">Reference proteome</keyword>
<comment type="subcellular location">
    <subcellularLocation>
        <location evidence="13">Postsynapse</location>
    </subcellularLocation>
    <subcellularLocation>
        <location evidence="2">Secreted</location>
    </subcellularLocation>
    <subcellularLocation>
        <location evidence="1">Target cell membrane</location>
    </subcellularLocation>
</comment>
<evidence type="ECO:0000256" key="12">
    <source>
        <dbReference type="ARBA" id="ARBA00023298"/>
    </source>
</evidence>
<evidence type="ECO:0000256" key="1">
    <source>
        <dbReference type="ARBA" id="ARBA00004175"/>
    </source>
</evidence>
<evidence type="ECO:0000256" key="8">
    <source>
        <dbReference type="ARBA" id="ARBA00022737"/>
    </source>
</evidence>
<keyword evidence="8" id="KW-0677">Repeat</keyword>
<dbReference type="GO" id="GO:0098794">
    <property type="term" value="C:postsynapse"/>
    <property type="evidence" value="ECO:0007669"/>
    <property type="project" value="UniProtKB-SubCell"/>
</dbReference>
<dbReference type="PANTHER" id="PTHR24166">
    <property type="entry name" value="ROLLING PEBBLES, ISOFORM B"/>
    <property type="match status" value="1"/>
</dbReference>
<protein>
    <recommendedName>
        <fullName evidence="17">NACHT domain-containing protein</fullName>
    </recommendedName>
</protein>
<sequence length="2889" mass="329675">MFAHYEDKKLELSNDIGRSDRDFKEIIANSIQLIDIENVTDKLSALNKALKEPISYPNNYVLASLANRIYKGEKRNSTGQYSHGEAVPGLGATSGYFGAAYWNPDTQQVIIVHSGTKNFGGATADLNGVLLNQHVYQIDSAITFTDKIISVLKEVNKYKGSNIQLFITGHSLGAWLAPITAFSAKYLVKEGDYFVASTDFEKTAYHASAVIFDPPGCEEMLRRIQSRLMDRYTPSRINSLDITTYLSAPNLINACNPQVGEVYRLFVDLSGREKQDLWSNVKDWFDININYTRFTHSIEKIKGMFDPEIGEVLKDKSGQLRIKKVRDWPLLISGDEEATTRNKAFWVAKWAVRVVTHSVPIAGLLTDIGEGTYAAGSFIKWHVEFKGELNNFFELANKSNDFHLNDKDTHLKTGGRKIRYRTEHLNEDYKNERSLNAFTQPERKFLEEYKFLERYQEDLQGIVTLEELFDSLKDDKKLISDIMEMLKGCKIENGIVRTQNLQEFIPYIKRMLHFFPEVKQKVAKAYYKLPSDIHNKLYQLISSSYLNAIKNSLDFGRDNFGFKAFVEDSNLKVLHTVQSCTSLGATKVYKTFSLVRNDYRDEKHHAFLNLDRIFYLGEEIFISFLKKIDYKYLLVIECDDVLNDKIKEFLEKLFSALEDNRNIKVILATEKGSDLSKFVSEYVVNNPSKCREENSEVKWNDLTPDSQRKLLEKTVIFQGREVPLSRVVNGSDALDTIIDPETIVELFQNKKIEIGKPLPGLGETEGYYIDRKLVKKVKVKKEVLKDDNLTDLFAISNINKEELSGLAGGRKVRNFSEEDPDRSSPIRFITLSENAEENFKNLCDGYSGHTIHLLERKNNGDLIWRKSHGKTLSGLRRYIENYESDLPDDAYSRNNTSIEMVNVNDISNFDERLIVVAAEPGMGKTTALTRLGAQRADDSKWLIRINLVEYKDKLEQEGFSDVVKFLHENNIVSNTLAKKLLESRLNNSGNIVFLLDGFDEITSKGQTNVVNLIKKLQETKVEKVLISTRLHLRNELENSLSTVAYTLKPFSREDQVEFLEKFWQRDSGIDQGRLDNYINKLLEFISKSIGDKERRFMGIPMQMRMVAEAFQEATKNQELLDNPERTFPENFDMLKLYDHFLYAKYRVYFEKRGAENIDLDKDGDWLTTKPTKVHRSLALKVLFPEMEKDFIGNNLPSEKDKHRVNRVGIAQCINDRVVFTHRTFAEYFVAGFLADKLSRGKNSKKYETIIEFLAKELFENKNEVIKAFLDYRLAKHAAILKGKLGDMLLRGGTNVNVIDALGRSVVHYAAQEGYKEIVDALINNGADIRKPDELGKTALHYAARYNHGTEVVSCLLENAKDCINKKDKNGRTAVYYAAQQGNWDIVDRILTEKSASTDDLDAEKLLFHYTYKGSLDIIKNIVRKEKVNVTAIKDNHDNTLLHIAAQKGHSAIVEFLLEKGADVGIANNSGKRPISYAAEGNHWNIVESLLRKKAKFNDLSGEQKDSLLDHSAKNAHWDIVKLFMEDNGRDNYFGHLDRQQRVELLCYLIRSRDLDIAEFLIERGTAVNSSDGNDKKPIHHAAENKHWNIVESLLRKNANFNDLSDEQKFLLLDYSAQSSNWDVVKLFMEDNNRGNYLNHLDRQQKVELLCYLINSGKLDIAKFLIKKGTEVNNSDSNGKKPISYAAENGHWNIVELLLRKSAELNDLEDIQKDLLLRYSAENSNWSTVQLFMKSDYIDNYFDRLNGRQKIELLCYLVRSGNFDVAKLMIERGTEVNSSDSNGKKPINYAAENGYWNIVELLLRNNANFSDLKNAEKDSLLDYSAQNFDWDIVKLFIENDRRDDYFDQLDDQQRMCCLYHFISVGNLGITKFFIEQLIRKERISSVNVPSNHGETFLHLAAKNDKLDIVQYLVNEKGADITVINTDKKTPKDLATEKNCTSVVEFLEQALQKRLFYAAVQGDLDMVKTLINQGVNIDVKDNDNWTSLHFATYTGHLELVKYLLEEGANVLAKNNHDTVLHLAVSSNKEEIIKLVLDKIKETQRDVSQYIDAKDTEGDTPLMWAAENGRVNAAQILLKYGASIEVKNNDGMTALHWTAQNGHLGVAKLLADNGAIIHAIDNNGRKPIHVAALHGNRNIIKLLLSRGVSVDDIDKDGWTPLHYAACSGRSEIVSFLLNRGADIDAQGKNGRTALKLTMAVEKVRQEQASNEEIVILGPNSLDHVQIDTNYVTAYMEQMYDRGVEIHQDGLKKSYNTAKELYNEGRYKEALKAFEFVFSFQNRTSSLGPNHPDTLVTHMNMAVVLSKLGKYEGALKILTEVLNIQERLEDLGPNHRDTLTTRHNMAEVFYKQGKYKDALELYEKVLEKRREILEANHPDVLITRHHIARVLNNQGEHNRALRMFNDIFELQRRRLGEDHPNTLKTQHNIAFTLYRLGKYQQASSTIREILEKSGEVLGSSHPDYLTTHHVAALVLLKFGEHEKALNILEGIFQVQEKMLGLDHSDTLATRHDIASALYSQGKRQKALEIFREVYEKRKEVLGSGHLYTSYTYNFIRSIESHCSIQHYGKQQKAFLGLSKFISHNASHAEIKSVKQGLYLPSFEERGVKINGKCVAITCGLSQALLSQSDKSFLSNLETSAKIYERIAQGKQISEREKEVFALSKLLDDFEQQRDFVAHSLPSSLIHTQGYKTFSGLSSYIAGVKGDFAIHLVTSNHVVAIYRTGDNYAYFDCNTAFVSGLKSIDQLMQVIEKAVEFSGYKVEEGFLVEHFDVDKANNLLSDEDKQILTREIKTERQLLTEQDKELDLIKINGQEVSRVQLYDFGTKINVEGSVPLLINADMNLSSEKFQDHLDKKEVSMTAREYLDSLKNSKNVKEVAQATKPVRESVTRENR</sequence>
<keyword evidence="12" id="KW-0472">Membrane</keyword>
<feature type="repeat" description="ANK" evidence="15">
    <location>
        <begin position="1436"/>
        <end position="1468"/>
    </location>
</feature>
<evidence type="ECO:0000256" key="4">
    <source>
        <dbReference type="ARBA" id="ARBA00022525"/>
    </source>
</evidence>
<dbReference type="GO" id="GO:0044218">
    <property type="term" value="C:other organism cell membrane"/>
    <property type="evidence" value="ECO:0007669"/>
    <property type="project" value="UniProtKB-KW"/>
</dbReference>
<feature type="domain" description="NACHT" evidence="17">
    <location>
        <begin position="912"/>
        <end position="1063"/>
    </location>
</feature>
<feature type="repeat" description="ANK" evidence="15">
    <location>
        <begin position="1301"/>
        <end position="1333"/>
    </location>
</feature>
<feature type="repeat" description="ANK" evidence="15">
    <location>
        <begin position="1981"/>
        <end position="2013"/>
    </location>
</feature>
<evidence type="ECO:0000313" key="18">
    <source>
        <dbReference type="EMBL" id="GFR13598.1"/>
    </source>
</evidence>
<dbReference type="PROSITE" id="PS50088">
    <property type="entry name" value="ANK_REPEAT"/>
    <property type="match status" value="14"/>
</dbReference>
<evidence type="ECO:0000256" key="14">
    <source>
        <dbReference type="ARBA" id="ARBA00038259"/>
    </source>
</evidence>
<feature type="repeat" description="ANK" evidence="15">
    <location>
        <begin position="1781"/>
        <end position="1813"/>
    </location>
</feature>
<feature type="repeat" description="ANK" evidence="15">
    <location>
        <begin position="2120"/>
        <end position="2152"/>
    </location>
</feature>
<dbReference type="InterPro" id="IPR029058">
    <property type="entry name" value="AB_hydrolase_fold"/>
</dbReference>
<dbReference type="SUPFAM" id="SSF53474">
    <property type="entry name" value="alpha/beta-Hydrolases"/>
    <property type="match status" value="1"/>
</dbReference>
<evidence type="ECO:0000256" key="2">
    <source>
        <dbReference type="ARBA" id="ARBA00004613"/>
    </source>
</evidence>
<dbReference type="Gene3D" id="1.25.40.10">
    <property type="entry name" value="Tetratricopeptide repeat domain"/>
    <property type="match status" value="2"/>
</dbReference>
<feature type="repeat" description="ANK" evidence="15">
    <location>
        <begin position="1369"/>
        <end position="1402"/>
    </location>
</feature>
<feature type="repeat" description="ANK" evidence="15">
    <location>
        <begin position="2087"/>
        <end position="2119"/>
    </location>
</feature>
<dbReference type="Pfam" id="PF13424">
    <property type="entry name" value="TPR_12"/>
    <property type="match status" value="3"/>
</dbReference>
<keyword evidence="5" id="KW-1052">Target cell membrane</keyword>
<reference evidence="18" key="1">
    <citation type="submission" date="2020-07" db="EMBL/GenBank/DDBJ databases">
        <title>Multicomponent nature underlies the extraordinary mechanical properties of spider dragline silk.</title>
        <authorList>
            <person name="Kono N."/>
            <person name="Nakamura H."/>
            <person name="Mori M."/>
            <person name="Yoshida Y."/>
            <person name="Ohtoshi R."/>
            <person name="Malay A.D."/>
            <person name="Moran D.A.P."/>
            <person name="Tomita M."/>
            <person name="Numata K."/>
            <person name="Arakawa K."/>
        </authorList>
    </citation>
    <scope>NUCLEOTIDE SEQUENCE</scope>
</reference>